<dbReference type="GO" id="GO:0016887">
    <property type="term" value="F:ATP hydrolysis activity"/>
    <property type="evidence" value="ECO:0007669"/>
    <property type="project" value="RHEA"/>
</dbReference>
<evidence type="ECO:0000256" key="2">
    <source>
        <dbReference type="ARBA" id="ARBA00022741"/>
    </source>
</evidence>
<feature type="binding site" evidence="9">
    <location>
        <begin position="128"/>
        <end position="130"/>
    </location>
    <ligand>
        <name>ATP</name>
        <dbReference type="ChEBI" id="CHEBI:30616"/>
    </ligand>
</feature>
<feature type="binding site" evidence="9">
    <location>
        <position position="66"/>
    </location>
    <ligand>
        <name>Mg(2+)</name>
        <dbReference type="ChEBI" id="CHEBI:18420"/>
    </ligand>
</feature>
<keyword evidence="3 9" id="KW-0227">DNA damage</keyword>
<comment type="similarity">
    <text evidence="9">Belongs to the RuvB family.</text>
</comment>
<evidence type="ECO:0000256" key="1">
    <source>
        <dbReference type="ARBA" id="ARBA00022490"/>
    </source>
</evidence>
<evidence type="ECO:0000256" key="7">
    <source>
        <dbReference type="ARBA" id="ARBA00023172"/>
    </source>
</evidence>
<comment type="catalytic activity">
    <reaction evidence="9">
        <text>ATP + H2O = ADP + phosphate + H(+)</text>
        <dbReference type="Rhea" id="RHEA:13065"/>
        <dbReference type="ChEBI" id="CHEBI:15377"/>
        <dbReference type="ChEBI" id="CHEBI:15378"/>
        <dbReference type="ChEBI" id="CHEBI:30616"/>
        <dbReference type="ChEBI" id="CHEBI:43474"/>
        <dbReference type="ChEBI" id="CHEBI:456216"/>
    </reaction>
</comment>
<accession>A0A1G2R585</accession>
<dbReference type="InterPro" id="IPR008824">
    <property type="entry name" value="RuvB-like_N"/>
</dbReference>
<feature type="region of interest" description="Head domain (RuvB-H)" evidence="9">
    <location>
        <begin position="255"/>
        <end position="335"/>
    </location>
</feature>
<comment type="subunit">
    <text evidence="9">Homohexamer. Forms an RuvA(8)-RuvB(12)-Holliday junction (HJ) complex. HJ DNA is sandwiched between 2 RuvA tetramers; dsDNA enters through RuvA and exits via RuvB. An RuvB hexamer assembles on each DNA strand where it exits the tetramer. Each RuvB hexamer is contacted by two RuvA subunits (via domain III) on 2 adjacent RuvB subunits; this complex drives branch migration. In the full resolvosome a probable DNA-RuvA(4)-RuvB(12)-RuvC(2) complex forms which resolves the HJ.</text>
</comment>
<dbReference type="Gene3D" id="1.10.8.60">
    <property type="match status" value="1"/>
</dbReference>
<dbReference type="GO" id="GO:0006310">
    <property type="term" value="P:DNA recombination"/>
    <property type="evidence" value="ECO:0007669"/>
    <property type="project" value="UniProtKB-UniRule"/>
</dbReference>
<keyword evidence="2 9" id="KW-0547">Nucleotide-binding</keyword>
<dbReference type="Gene3D" id="1.10.10.10">
    <property type="entry name" value="Winged helix-like DNA-binding domain superfamily/Winged helix DNA-binding domain"/>
    <property type="match status" value="1"/>
</dbReference>
<comment type="caution">
    <text evidence="11">The sequence shown here is derived from an EMBL/GenBank/DDBJ whole genome shotgun (WGS) entry which is preliminary data.</text>
</comment>
<dbReference type="GO" id="GO:0005524">
    <property type="term" value="F:ATP binding"/>
    <property type="evidence" value="ECO:0007669"/>
    <property type="project" value="UniProtKB-UniRule"/>
</dbReference>
<evidence type="ECO:0000313" key="12">
    <source>
        <dbReference type="Proteomes" id="UP000176901"/>
    </source>
</evidence>
<reference evidence="11 12" key="1">
    <citation type="journal article" date="2016" name="Nat. Commun.">
        <title>Thousands of microbial genomes shed light on interconnected biogeochemical processes in an aquifer system.</title>
        <authorList>
            <person name="Anantharaman K."/>
            <person name="Brown C.T."/>
            <person name="Hug L.A."/>
            <person name="Sharon I."/>
            <person name="Castelle C.J."/>
            <person name="Probst A.J."/>
            <person name="Thomas B.C."/>
            <person name="Singh A."/>
            <person name="Wilkins M.J."/>
            <person name="Karaoz U."/>
            <person name="Brodie E.L."/>
            <person name="Williams K.H."/>
            <person name="Hubbard S.S."/>
            <person name="Banfield J.F."/>
        </authorList>
    </citation>
    <scope>NUCLEOTIDE SEQUENCE [LARGE SCALE GENOMIC DNA]</scope>
</reference>
<dbReference type="PANTHER" id="PTHR42848">
    <property type="match status" value="1"/>
</dbReference>
<keyword evidence="8 9" id="KW-0234">DNA repair</keyword>
<evidence type="ECO:0000256" key="9">
    <source>
        <dbReference type="HAMAP-Rule" id="MF_00016"/>
    </source>
</evidence>
<dbReference type="PANTHER" id="PTHR42848:SF1">
    <property type="entry name" value="HOLLIDAY JUNCTION BRANCH MIGRATION COMPLEX SUBUNIT RUVB"/>
    <property type="match status" value="1"/>
</dbReference>
<dbReference type="GO" id="GO:0048476">
    <property type="term" value="C:Holliday junction resolvase complex"/>
    <property type="evidence" value="ECO:0007669"/>
    <property type="project" value="UniProtKB-UniRule"/>
</dbReference>
<feature type="region of interest" description="Large ATPase domain (RuvB-L)" evidence="9">
    <location>
        <begin position="1"/>
        <end position="181"/>
    </location>
</feature>
<evidence type="ECO:0000313" key="11">
    <source>
        <dbReference type="EMBL" id="OHA67412.1"/>
    </source>
</evidence>
<dbReference type="InterPro" id="IPR041445">
    <property type="entry name" value="AAA_lid_4"/>
</dbReference>
<feature type="binding site" evidence="9">
    <location>
        <position position="20"/>
    </location>
    <ligand>
        <name>ATP</name>
        <dbReference type="ChEBI" id="CHEBI:30616"/>
    </ligand>
</feature>
<proteinExistence type="inferred from homology"/>
<dbReference type="Proteomes" id="UP000176901">
    <property type="component" value="Unassembled WGS sequence"/>
</dbReference>
<dbReference type="GO" id="GO:0000400">
    <property type="term" value="F:four-way junction DNA binding"/>
    <property type="evidence" value="ECO:0007669"/>
    <property type="project" value="UniProtKB-UniRule"/>
</dbReference>
<dbReference type="STRING" id="1802451.A3C82_02220"/>
<feature type="binding site" evidence="9">
    <location>
        <position position="65"/>
    </location>
    <ligand>
        <name>ATP</name>
        <dbReference type="ChEBI" id="CHEBI:30616"/>
    </ligand>
</feature>
<dbReference type="NCBIfam" id="TIGR00635">
    <property type="entry name" value="ruvB"/>
    <property type="match status" value="1"/>
</dbReference>
<dbReference type="EC" id="3.6.4.-" evidence="9"/>
<feature type="binding site" evidence="9">
    <location>
        <position position="21"/>
    </location>
    <ligand>
        <name>ATP</name>
        <dbReference type="ChEBI" id="CHEBI:30616"/>
    </ligand>
</feature>
<dbReference type="Gene3D" id="3.40.50.300">
    <property type="entry name" value="P-loop containing nucleotide triphosphate hydrolases"/>
    <property type="match status" value="1"/>
</dbReference>
<dbReference type="InterPro" id="IPR027417">
    <property type="entry name" value="P-loop_NTPase"/>
</dbReference>
<feature type="binding site" evidence="9">
    <location>
        <position position="315"/>
    </location>
    <ligand>
        <name>DNA</name>
        <dbReference type="ChEBI" id="CHEBI:16991"/>
    </ligand>
</feature>
<dbReference type="GO" id="GO:0005737">
    <property type="term" value="C:cytoplasm"/>
    <property type="evidence" value="ECO:0007669"/>
    <property type="project" value="UniProtKB-SubCell"/>
</dbReference>
<dbReference type="Pfam" id="PF17864">
    <property type="entry name" value="AAA_lid_4"/>
    <property type="match status" value="1"/>
</dbReference>
<keyword evidence="7 9" id="KW-0233">DNA recombination</keyword>
<evidence type="ECO:0000259" key="10">
    <source>
        <dbReference type="SMART" id="SM00382"/>
    </source>
</evidence>
<comment type="domain">
    <text evidence="9">Has 3 domains, the large (RuvB-L) and small ATPase (RuvB-S) domains and the C-terminal head (RuvB-H) domain. The head domain binds DNA, while the ATPase domains jointly bind ATP, ADP or are empty depending on the state of the subunit in the translocation cycle. During a single DNA translocation step the structure of each domain remains the same, but their relative positions change.</text>
</comment>
<dbReference type="SMART" id="SM00382">
    <property type="entry name" value="AAA"/>
    <property type="match status" value="1"/>
</dbReference>
<name>A0A1G2R585_9BACT</name>
<dbReference type="SUPFAM" id="SSF46785">
    <property type="entry name" value="Winged helix' DNA-binding domain"/>
    <property type="match status" value="1"/>
</dbReference>
<dbReference type="Pfam" id="PF05491">
    <property type="entry name" value="WHD_RuvB"/>
    <property type="match status" value="1"/>
</dbReference>
<evidence type="ECO:0000256" key="8">
    <source>
        <dbReference type="ARBA" id="ARBA00023204"/>
    </source>
</evidence>
<dbReference type="Pfam" id="PF05496">
    <property type="entry name" value="RuvB_N"/>
    <property type="match status" value="1"/>
</dbReference>
<keyword evidence="4 9" id="KW-0378">Hydrolase</keyword>
<dbReference type="GO" id="GO:0006281">
    <property type="term" value="P:DNA repair"/>
    <property type="evidence" value="ECO:0007669"/>
    <property type="project" value="UniProtKB-UniRule"/>
</dbReference>
<feature type="binding site" evidence="9">
    <location>
        <position position="218"/>
    </location>
    <ligand>
        <name>ATP</name>
        <dbReference type="ChEBI" id="CHEBI:30616"/>
    </ligand>
</feature>
<dbReference type="InterPro" id="IPR036388">
    <property type="entry name" value="WH-like_DNA-bd_sf"/>
</dbReference>
<evidence type="ECO:0000256" key="4">
    <source>
        <dbReference type="ARBA" id="ARBA00022801"/>
    </source>
</evidence>
<keyword evidence="5 9" id="KW-0067">ATP-binding</keyword>
<feature type="domain" description="AAA+ ATPase" evidence="10">
    <location>
        <begin position="51"/>
        <end position="182"/>
    </location>
</feature>
<feature type="binding site" evidence="9">
    <location>
        <position position="67"/>
    </location>
    <ligand>
        <name>ATP</name>
        <dbReference type="ChEBI" id="CHEBI:30616"/>
    </ligand>
</feature>
<dbReference type="AlphaFoldDB" id="A0A1G2R585"/>
<feature type="region of interest" description="Small ATPAse domain (RuvB-S)" evidence="9">
    <location>
        <begin position="182"/>
        <end position="252"/>
    </location>
</feature>
<feature type="binding site" evidence="9">
    <location>
        <position position="181"/>
    </location>
    <ligand>
        <name>ATP</name>
        <dbReference type="ChEBI" id="CHEBI:30616"/>
    </ligand>
</feature>
<dbReference type="InterPro" id="IPR008823">
    <property type="entry name" value="RuvB_wg_C"/>
</dbReference>
<feature type="binding site" evidence="9">
    <location>
        <position position="310"/>
    </location>
    <ligand>
        <name>DNA</name>
        <dbReference type="ChEBI" id="CHEBI:16991"/>
    </ligand>
</feature>
<sequence length="335" mass="37542">MLVKTSPEQQKEEETLEANLRPRTWDEYIGQEKIKSNLRVIIDAALQRKEPLEHLLIYGNSGLGKTTLAHVLAHEMGAGIQTCSGPALNQPGDLASLLTNLQDGEVLFIDECHRLSRQVAEILYSAMEDFKLHLIVGKGPMARTMDLDLPRFTIIGATTRIALLPSPLRNRFGSIFQLNFYEQADMEKIVQRSANIFHMEIEPAAVTSIAARSRFTPRVANRIVKRVRDFAQVGGAVRIEESTAQKTFQALELDELGLEPEDRKILNAIMVKFSGGPVGIQTLAASVAEEQDTIIDIYEPYLLQLGFLQRTSRGRIATPRAYKHLRISQNQKDLL</sequence>
<dbReference type="CDD" id="cd00009">
    <property type="entry name" value="AAA"/>
    <property type="match status" value="1"/>
</dbReference>
<dbReference type="NCBIfam" id="NF000868">
    <property type="entry name" value="PRK00080.1"/>
    <property type="match status" value="1"/>
</dbReference>
<evidence type="ECO:0000256" key="3">
    <source>
        <dbReference type="ARBA" id="ARBA00022763"/>
    </source>
</evidence>
<dbReference type="EMBL" id="MHTW01000013">
    <property type="protein sequence ID" value="OHA67412.1"/>
    <property type="molecule type" value="Genomic_DNA"/>
</dbReference>
<gene>
    <name evidence="9" type="primary">ruvB</name>
    <name evidence="11" type="ORF">A3C82_02220</name>
</gene>
<feature type="binding site" evidence="9">
    <location>
        <position position="171"/>
    </location>
    <ligand>
        <name>ATP</name>
        <dbReference type="ChEBI" id="CHEBI:30616"/>
    </ligand>
</feature>
<comment type="function">
    <text evidence="9">The RuvA-RuvB-RuvC complex processes Holliday junction (HJ) DNA during genetic recombination and DNA repair, while the RuvA-RuvB complex plays an important role in the rescue of blocked DNA replication forks via replication fork reversal (RFR). RuvA specifically binds to HJ cruciform DNA, conferring on it an open structure. The RuvB hexamer acts as an ATP-dependent pump, pulling dsDNA into and through the RuvAB complex. RuvB forms 2 homohexamers on either side of HJ DNA bound by 1 or 2 RuvA tetramers; 4 subunits per hexamer contact DNA at a time. Coordinated motions by a converter formed by DNA-disengaged RuvB subunits stimulates ATP hydrolysis and nucleotide exchange. Immobilization of the converter enables RuvB to convert the ATP-contained energy into a lever motion, pulling 2 nucleotides of DNA out of the RuvA tetramer per ATP hydrolyzed, thus driving DNA branch migration. The RuvB motors rotate together with the DNA substrate, which together with the progressing nucleotide cycle form the mechanistic basis for DNA recombination by continuous HJ branch migration. Branch migration allows RuvC to scan DNA until it finds its consensus sequence, where it cleaves and resolves cruciform DNA.</text>
</comment>
<dbReference type="SUPFAM" id="SSF52540">
    <property type="entry name" value="P-loop containing nucleoside triphosphate hydrolases"/>
    <property type="match status" value="1"/>
</dbReference>
<evidence type="ECO:0000256" key="6">
    <source>
        <dbReference type="ARBA" id="ARBA00023125"/>
    </source>
</evidence>
<feature type="binding site" evidence="9">
    <location>
        <position position="62"/>
    </location>
    <ligand>
        <name>ATP</name>
        <dbReference type="ChEBI" id="CHEBI:30616"/>
    </ligand>
</feature>
<dbReference type="GO" id="GO:0009378">
    <property type="term" value="F:four-way junction helicase activity"/>
    <property type="evidence" value="ECO:0007669"/>
    <property type="project" value="InterPro"/>
</dbReference>
<protein>
    <recommendedName>
        <fullName evidence="9">Holliday junction branch migration complex subunit RuvB</fullName>
        <ecNumber evidence="9">3.6.4.-</ecNumber>
    </recommendedName>
</protein>
<comment type="caution">
    <text evidence="9">Lacks conserved residue(s) required for the propagation of feature annotation.</text>
</comment>
<dbReference type="InterPro" id="IPR004605">
    <property type="entry name" value="DNA_helicase_Holl-junc_RuvB"/>
</dbReference>
<dbReference type="InterPro" id="IPR036390">
    <property type="entry name" value="WH_DNA-bd_sf"/>
</dbReference>
<evidence type="ECO:0000256" key="5">
    <source>
        <dbReference type="ARBA" id="ARBA00022840"/>
    </source>
</evidence>
<organism evidence="11 12">
    <name type="scientific">Candidatus Wildermuthbacteria bacterium RIFCSPHIGHO2_02_FULL_47_12</name>
    <dbReference type="NCBI Taxonomy" id="1802451"/>
    <lineage>
        <taxon>Bacteria</taxon>
        <taxon>Candidatus Wildermuthiibacteriota</taxon>
    </lineage>
</organism>
<dbReference type="HAMAP" id="MF_00016">
    <property type="entry name" value="DNA_HJ_migration_RuvB"/>
    <property type="match status" value="1"/>
</dbReference>
<feature type="binding site" evidence="9">
    <location>
        <position position="66"/>
    </location>
    <ligand>
        <name>ATP</name>
        <dbReference type="ChEBI" id="CHEBI:30616"/>
    </ligand>
</feature>
<keyword evidence="6 9" id="KW-0238">DNA-binding</keyword>
<comment type="subcellular location">
    <subcellularLocation>
        <location evidence="9">Cytoplasm</location>
    </subcellularLocation>
</comment>
<keyword evidence="11" id="KW-0347">Helicase</keyword>
<dbReference type="InterPro" id="IPR003593">
    <property type="entry name" value="AAA+_ATPase"/>
</dbReference>
<keyword evidence="1 9" id="KW-0963">Cytoplasm</keyword>